<evidence type="ECO:0008006" key="4">
    <source>
        <dbReference type="Google" id="ProtNLM"/>
    </source>
</evidence>
<proteinExistence type="predicted"/>
<feature type="compositionally biased region" description="Low complexity" evidence="1">
    <location>
        <begin position="310"/>
        <end position="320"/>
    </location>
</feature>
<accession>A0ABQ4WLL0</accession>
<feature type="compositionally biased region" description="Basic and acidic residues" evidence="1">
    <location>
        <begin position="130"/>
        <end position="147"/>
    </location>
</feature>
<feature type="compositionally biased region" description="Acidic residues" evidence="1">
    <location>
        <begin position="148"/>
        <end position="164"/>
    </location>
</feature>
<gene>
    <name evidence="2" type="ORF">Tco_0627126</name>
</gene>
<evidence type="ECO:0000256" key="1">
    <source>
        <dbReference type="SAM" id="MobiDB-lite"/>
    </source>
</evidence>
<feature type="region of interest" description="Disordered" evidence="1">
    <location>
        <begin position="276"/>
        <end position="389"/>
    </location>
</feature>
<name>A0ABQ4WLL0_9ASTR</name>
<reference evidence="2" key="1">
    <citation type="journal article" date="2022" name="Int. J. Mol. Sci.">
        <title>Draft Genome of Tanacetum Coccineum: Genomic Comparison of Closely Related Tanacetum-Family Plants.</title>
        <authorList>
            <person name="Yamashiro T."/>
            <person name="Shiraishi A."/>
            <person name="Nakayama K."/>
            <person name="Satake H."/>
        </authorList>
    </citation>
    <scope>NUCLEOTIDE SEQUENCE</scope>
</reference>
<feature type="compositionally biased region" description="Basic and acidic residues" evidence="1">
    <location>
        <begin position="165"/>
        <end position="182"/>
    </location>
</feature>
<feature type="compositionally biased region" description="Polar residues" evidence="1">
    <location>
        <begin position="321"/>
        <end position="330"/>
    </location>
</feature>
<dbReference type="Proteomes" id="UP001151760">
    <property type="component" value="Unassembled WGS sequence"/>
</dbReference>
<feature type="compositionally biased region" description="Basic and acidic residues" evidence="1">
    <location>
        <begin position="333"/>
        <end position="358"/>
    </location>
</feature>
<organism evidence="2 3">
    <name type="scientific">Tanacetum coccineum</name>
    <dbReference type="NCBI Taxonomy" id="301880"/>
    <lineage>
        <taxon>Eukaryota</taxon>
        <taxon>Viridiplantae</taxon>
        <taxon>Streptophyta</taxon>
        <taxon>Embryophyta</taxon>
        <taxon>Tracheophyta</taxon>
        <taxon>Spermatophyta</taxon>
        <taxon>Magnoliopsida</taxon>
        <taxon>eudicotyledons</taxon>
        <taxon>Gunneridae</taxon>
        <taxon>Pentapetalae</taxon>
        <taxon>asterids</taxon>
        <taxon>campanulids</taxon>
        <taxon>Asterales</taxon>
        <taxon>Asteraceae</taxon>
        <taxon>Asteroideae</taxon>
        <taxon>Anthemideae</taxon>
        <taxon>Anthemidinae</taxon>
        <taxon>Tanacetum</taxon>
    </lineage>
</organism>
<evidence type="ECO:0000313" key="2">
    <source>
        <dbReference type="EMBL" id="GJS53764.1"/>
    </source>
</evidence>
<dbReference type="EMBL" id="BQNB010008748">
    <property type="protein sequence ID" value="GJS53764.1"/>
    <property type="molecule type" value="Genomic_DNA"/>
</dbReference>
<feature type="region of interest" description="Disordered" evidence="1">
    <location>
        <begin position="130"/>
        <end position="211"/>
    </location>
</feature>
<protein>
    <recommendedName>
        <fullName evidence="4">RRM domain-containing protein</fullName>
    </recommendedName>
</protein>
<evidence type="ECO:0000313" key="3">
    <source>
        <dbReference type="Proteomes" id="UP001151760"/>
    </source>
</evidence>
<comment type="caution">
    <text evidence="2">The sequence shown here is derived from an EMBL/GenBank/DDBJ whole genome shotgun (WGS) entry which is preliminary data.</text>
</comment>
<keyword evidence="3" id="KW-1185">Reference proteome</keyword>
<reference evidence="2" key="2">
    <citation type="submission" date="2022-01" db="EMBL/GenBank/DDBJ databases">
        <authorList>
            <person name="Yamashiro T."/>
            <person name="Shiraishi A."/>
            <person name="Satake H."/>
            <person name="Nakayama K."/>
        </authorList>
    </citation>
    <scope>NUCLEOTIDE SEQUENCE</scope>
</reference>
<sequence length="479" mass="53642">MVVLKDDVTAENVLNDSEHGLRRWLHKLRRDDNFQRSAERITWITILGVSVSYSGEAIFKKVAAMHGTILALHKCSLEGNQNIGYGRVHIHMIKKSLIREDLNVIVNGKVHKVSMVEEVRDITNFELQKGEAESSYEDIKEGDKEMQVNDEDDEEEKGDEDEEANSDKDSDKEEGGEAKVKYGDGNGPISATGGHFAREDEGSRFSSETRVGETFEVDSDSLKTKTYGEDERVYGEYNGNSFFNGVGNKCNNEDDINMEKQNNDLSLADGIKETNMGNKKRCDGNGTVMGDFRPGGEQMLDKSTGLVRETSGTNGNNSSNPINKINMSGNRTRRSDQHNRQENDTTNTERIDELEHNSAKNRREKREVSLSSSVGSSEDTLRKKRKARSGKMFEGDVVEINFNQGKINEIISENKKKIGRRSVKKAKEVARKTGVEGLGENKKGVSDAYKEYYKAESESNEVFHFGNCKVGEVDSSRCN</sequence>